<dbReference type="RefSeq" id="WP_256541068.1">
    <property type="nucleotide sequence ID" value="NZ_JANHOH010000010.1"/>
</dbReference>
<dbReference type="Pfam" id="PF19777">
    <property type="entry name" value="DUF6263"/>
    <property type="match status" value="1"/>
</dbReference>
<proteinExistence type="predicted"/>
<keyword evidence="1" id="KW-0732">Signal</keyword>
<evidence type="ECO:0000313" key="3">
    <source>
        <dbReference type="Proteomes" id="UP001204376"/>
    </source>
</evidence>
<evidence type="ECO:0000256" key="1">
    <source>
        <dbReference type="SAM" id="SignalP"/>
    </source>
</evidence>
<dbReference type="EMBL" id="JANHOH010000010">
    <property type="protein sequence ID" value="MCQ6960897.1"/>
    <property type="molecule type" value="Genomic_DNA"/>
</dbReference>
<name>A0ABT1T8G8_9SPHI</name>
<gene>
    <name evidence="2" type="ORF">NPE20_23155</name>
</gene>
<organism evidence="2 3">
    <name type="scientific">Mucilaginibacter aquariorum</name>
    <dbReference type="NCBI Taxonomy" id="2967225"/>
    <lineage>
        <taxon>Bacteria</taxon>
        <taxon>Pseudomonadati</taxon>
        <taxon>Bacteroidota</taxon>
        <taxon>Sphingobacteriia</taxon>
        <taxon>Sphingobacteriales</taxon>
        <taxon>Sphingobacteriaceae</taxon>
        <taxon>Mucilaginibacter</taxon>
    </lineage>
</organism>
<dbReference type="Proteomes" id="UP001204376">
    <property type="component" value="Unassembled WGS sequence"/>
</dbReference>
<evidence type="ECO:0000313" key="2">
    <source>
        <dbReference type="EMBL" id="MCQ6960897.1"/>
    </source>
</evidence>
<protein>
    <submittedName>
        <fullName evidence="2">DUF6263 family protein</fullName>
    </submittedName>
</protein>
<keyword evidence="3" id="KW-1185">Reference proteome</keyword>
<sequence length="307" mass="34396">MKKTFTLLLLLITVSSYAQKVKLELKLQKDSTYYLTMNAKMDIDQFIQGTHQIVKTTITGKMAHKVVAVQDTIYDMDVIYKNLAMNMEIGGKAMSFDSEGDTSNIFSKVMKNLTGKSFTIVMSKRGQIVAVKNTEHLFENMFKGFPPIDEQKKAQLLTQFQQSFGAKTIKGNLQESFVIFPKTAIGVKSVWTNQTNMEAAAISAKTKTTFTLDNITDDNYEISGTAIIMPDKAPAYKNTNNFFMRLLNVAGTNTTKIKIDKKTGWITQSTVAKHIKGDVELKKTLEEPVMITYPMVIDANMETTGKN</sequence>
<feature type="signal peptide" evidence="1">
    <location>
        <begin position="1"/>
        <end position="18"/>
    </location>
</feature>
<reference evidence="2 3" key="1">
    <citation type="submission" date="2022-07" db="EMBL/GenBank/DDBJ databases">
        <title>Mucilaginibacter sp. JC4.</title>
        <authorList>
            <person name="Le V."/>
            <person name="Ko S.-R."/>
            <person name="Ahn C.-Y."/>
            <person name="Oh H.-M."/>
        </authorList>
    </citation>
    <scope>NUCLEOTIDE SEQUENCE [LARGE SCALE GENOMIC DNA]</scope>
    <source>
        <strain evidence="2 3">JC4</strain>
    </source>
</reference>
<dbReference type="InterPro" id="IPR046230">
    <property type="entry name" value="DUF6263"/>
</dbReference>
<accession>A0ABT1T8G8</accession>
<comment type="caution">
    <text evidence="2">The sequence shown here is derived from an EMBL/GenBank/DDBJ whole genome shotgun (WGS) entry which is preliminary data.</text>
</comment>
<feature type="chain" id="PRO_5046703135" evidence="1">
    <location>
        <begin position="19"/>
        <end position="307"/>
    </location>
</feature>